<name>A0ABW7VT47_9NOCA</name>
<organism evidence="1 2">
    <name type="scientific">Nocardia testacea</name>
    <dbReference type="NCBI Taxonomy" id="248551"/>
    <lineage>
        <taxon>Bacteria</taxon>
        <taxon>Bacillati</taxon>
        <taxon>Actinomycetota</taxon>
        <taxon>Actinomycetes</taxon>
        <taxon>Mycobacteriales</taxon>
        <taxon>Nocardiaceae</taxon>
        <taxon>Nocardia</taxon>
    </lineage>
</organism>
<dbReference type="SUPFAM" id="SSF82784">
    <property type="entry name" value="OsmC-like"/>
    <property type="match status" value="1"/>
</dbReference>
<keyword evidence="2" id="KW-1185">Reference proteome</keyword>
<comment type="caution">
    <text evidence="1">The sequence shown here is derived from an EMBL/GenBank/DDBJ whole genome shotgun (WGS) entry which is preliminary data.</text>
</comment>
<dbReference type="InterPro" id="IPR015946">
    <property type="entry name" value="KH_dom-like_a/b"/>
</dbReference>
<dbReference type="Gene3D" id="3.30.300.20">
    <property type="match status" value="1"/>
</dbReference>
<dbReference type="EC" id="1.11.1.-" evidence="1"/>
<reference evidence="1 2" key="1">
    <citation type="submission" date="2024-10" db="EMBL/GenBank/DDBJ databases">
        <title>The Natural Products Discovery Center: Release of the First 8490 Sequenced Strains for Exploring Actinobacteria Biosynthetic Diversity.</title>
        <authorList>
            <person name="Kalkreuter E."/>
            <person name="Kautsar S.A."/>
            <person name="Yang D."/>
            <person name="Bader C.D."/>
            <person name="Teijaro C.N."/>
            <person name="Fluegel L."/>
            <person name="Davis C.M."/>
            <person name="Simpson J.R."/>
            <person name="Lauterbach L."/>
            <person name="Steele A.D."/>
            <person name="Gui C."/>
            <person name="Meng S."/>
            <person name="Li G."/>
            <person name="Viehrig K."/>
            <person name="Ye F."/>
            <person name="Su P."/>
            <person name="Kiefer A.F."/>
            <person name="Nichols A."/>
            <person name="Cepeda A.J."/>
            <person name="Yan W."/>
            <person name="Fan B."/>
            <person name="Jiang Y."/>
            <person name="Adhikari A."/>
            <person name="Zheng C.-J."/>
            <person name="Schuster L."/>
            <person name="Cowan T.M."/>
            <person name="Smanski M.J."/>
            <person name="Chevrette M.G."/>
            <person name="De Carvalho L.P.S."/>
            <person name="Shen B."/>
        </authorList>
    </citation>
    <scope>NUCLEOTIDE SEQUENCE [LARGE SCALE GENOMIC DNA]</scope>
    <source>
        <strain evidence="1 2">NPDC019377</strain>
    </source>
</reference>
<dbReference type="PANTHER" id="PTHR35368">
    <property type="entry name" value="HYDROPEROXIDE REDUCTASE"/>
    <property type="match status" value="1"/>
</dbReference>
<dbReference type="GO" id="GO:0004601">
    <property type="term" value="F:peroxidase activity"/>
    <property type="evidence" value="ECO:0007669"/>
    <property type="project" value="UniProtKB-KW"/>
</dbReference>
<protein>
    <submittedName>
        <fullName evidence="1">OsmC family protein</fullName>
        <ecNumber evidence="1">1.11.1.-</ecNumber>
    </submittedName>
</protein>
<dbReference type="Proteomes" id="UP001611494">
    <property type="component" value="Unassembled WGS sequence"/>
</dbReference>
<dbReference type="RefSeq" id="WP_397060815.1">
    <property type="nucleotide sequence ID" value="NZ_JBIRYL010000001.1"/>
</dbReference>
<accession>A0ABW7VT47</accession>
<dbReference type="InterPro" id="IPR003718">
    <property type="entry name" value="OsmC/Ohr_fam"/>
</dbReference>
<dbReference type="PANTHER" id="PTHR35368:SF1">
    <property type="entry name" value="HYDROPEROXIDE REDUCTASE"/>
    <property type="match status" value="1"/>
</dbReference>
<dbReference type="Pfam" id="PF02566">
    <property type="entry name" value="OsmC"/>
    <property type="match status" value="1"/>
</dbReference>
<evidence type="ECO:0000313" key="1">
    <source>
        <dbReference type="EMBL" id="MFI2229754.1"/>
    </source>
</evidence>
<sequence length="183" mass="19166">MTTGTTALNDITEATAKAVRDDPAAATVIFRAAGTPQGAVGSTITAGAHHFPVDEPPALGGNDTAANPVEVYLGALISCHIVTYRFWAQRLGLTVDELSVEAEGDLDVRGFFGLDDRVRAGFQAVRLRVRVTGPETAERYAELQAAVEAHCPVLDLTTGVTPVHTTLETARAGGPGTSARKSR</sequence>
<dbReference type="InterPro" id="IPR036102">
    <property type="entry name" value="OsmC/Ohrsf"/>
</dbReference>
<evidence type="ECO:0000313" key="2">
    <source>
        <dbReference type="Proteomes" id="UP001611494"/>
    </source>
</evidence>
<proteinExistence type="predicted"/>
<keyword evidence="1" id="KW-0575">Peroxidase</keyword>
<dbReference type="InterPro" id="IPR052924">
    <property type="entry name" value="OsmC/Ohr_hydroprdx_reductase"/>
</dbReference>
<keyword evidence="1" id="KW-0560">Oxidoreductase</keyword>
<gene>
    <name evidence="1" type="ORF">ACH49Z_07860</name>
</gene>
<dbReference type="EMBL" id="JBIRYL010000001">
    <property type="protein sequence ID" value="MFI2229754.1"/>
    <property type="molecule type" value="Genomic_DNA"/>
</dbReference>